<comment type="caution">
    <text evidence="1">The sequence shown here is derived from an EMBL/GenBank/DDBJ whole genome shotgun (WGS) entry which is preliminary data.</text>
</comment>
<evidence type="ECO:0000313" key="2">
    <source>
        <dbReference type="Proteomes" id="UP000272400"/>
    </source>
</evidence>
<keyword evidence="2" id="KW-1185">Reference proteome</keyword>
<name>A0A3N1CSX2_9ACTN</name>
<gene>
    <name evidence="1" type="ORF">EDD29_1935</name>
</gene>
<accession>A0A3N1CSX2</accession>
<proteinExistence type="predicted"/>
<sequence length="51" mass="5044">MKARRVIGGAAALAVAAGVGFAFGFASVSKAAHTAASDWTDHDAIAELVEG</sequence>
<protein>
    <submittedName>
        <fullName evidence="1">Uncharacterized protein</fullName>
    </submittedName>
</protein>
<evidence type="ECO:0000313" key="1">
    <source>
        <dbReference type="EMBL" id="ROO84412.1"/>
    </source>
</evidence>
<organism evidence="1 2">
    <name type="scientific">Actinocorallia herbida</name>
    <dbReference type="NCBI Taxonomy" id="58109"/>
    <lineage>
        <taxon>Bacteria</taxon>
        <taxon>Bacillati</taxon>
        <taxon>Actinomycetota</taxon>
        <taxon>Actinomycetes</taxon>
        <taxon>Streptosporangiales</taxon>
        <taxon>Thermomonosporaceae</taxon>
        <taxon>Actinocorallia</taxon>
    </lineage>
</organism>
<dbReference type="EMBL" id="RJKE01000001">
    <property type="protein sequence ID" value="ROO84412.1"/>
    <property type="molecule type" value="Genomic_DNA"/>
</dbReference>
<dbReference type="RefSeq" id="WP_170201331.1">
    <property type="nucleotide sequence ID" value="NZ_RJKE01000001.1"/>
</dbReference>
<dbReference type="Proteomes" id="UP000272400">
    <property type="component" value="Unassembled WGS sequence"/>
</dbReference>
<dbReference type="AlphaFoldDB" id="A0A3N1CSX2"/>
<reference evidence="1 2" key="1">
    <citation type="submission" date="2018-11" db="EMBL/GenBank/DDBJ databases">
        <title>Sequencing the genomes of 1000 actinobacteria strains.</title>
        <authorList>
            <person name="Klenk H.-P."/>
        </authorList>
    </citation>
    <scope>NUCLEOTIDE SEQUENCE [LARGE SCALE GENOMIC DNA]</scope>
    <source>
        <strain evidence="1 2">DSM 44254</strain>
    </source>
</reference>